<dbReference type="InterPro" id="IPR036068">
    <property type="entry name" value="Nicotinate_pribotase-like_C"/>
</dbReference>
<evidence type="ECO:0000259" key="12">
    <source>
        <dbReference type="Pfam" id="PF01729"/>
    </source>
</evidence>
<dbReference type="CDD" id="cd01572">
    <property type="entry name" value="QPRTase"/>
    <property type="match status" value="1"/>
</dbReference>
<evidence type="ECO:0000256" key="11">
    <source>
        <dbReference type="PIRNR" id="PIRNR006250"/>
    </source>
</evidence>
<dbReference type="Pfam" id="PF01729">
    <property type="entry name" value="QRPTase_C"/>
    <property type="match status" value="1"/>
</dbReference>
<dbReference type="PANTHER" id="PTHR32179">
    <property type="entry name" value="NICOTINATE-NUCLEOTIDE PYROPHOSPHORYLASE [CARBOXYLATING]"/>
    <property type="match status" value="1"/>
</dbReference>
<dbReference type="InterPro" id="IPR022412">
    <property type="entry name" value="Quinolinate_PRibosylTrfase_N"/>
</dbReference>
<comment type="catalytic activity">
    <reaction evidence="10">
        <text>nicotinate beta-D-ribonucleotide + CO2 + diphosphate = quinolinate + 5-phospho-alpha-D-ribose 1-diphosphate + 2 H(+)</text>
        <dbReference type="Rhea" id="RHEA:12733"/>
        <dbReference type="ChEBI" id="CHEBI:15378"/>
        <dbReference type="ChEBI" id="CHEBI:16526"/>
        <dbReference type="ChEBI" id="CHEBI:29959"/>
        <dbReference type="ChEBI" id="CHEBI:33019"/>
        <dbReference type="ChEBI" id="CHEBI:57502"/>
        <dbReference type="ChEBI" id="CHEBI:58017"/>
        <dbReference type="EC" id="2.4.2.19"/>
    </reaction>
</comment>
<keyword evidence="16" id="KW-1185">Reference proteome</keyword>
<dbReference type="HOGENOM" id="CLU_039622_0_0_11"/>
<accession>I7LCJ1</accession>
<dbReference type="PIRSF" id="PIRSF006250">
    <property type="entry name" value="NadC_ModD"/>
    <property type="match status" value="1"/>
</dbReference>
<evidence type="ECO:0000256" key="9">
    <source>
        <dbReference type="ARBA" id="ARBA00033102"/>
    </source>
</evidence>
<organism evidence="14 17">
    <name type="scientific">Corynebacterium otitidis ATCC 51513</name>
    <dbReference type="NCBI Taxonomy" id="883169"/>
    <lineage>
        <taxon>Bacteria</taxon>
        <taxon>Bacillati</taxon>
        <taxon>Actinomycetota</taxon>
        <taxon>Actinomycetes</taxon>
        <taxon>Mycobacteriales</taxon>
        <taxon>Corynebacteriaceae</taxon>
        <taxon>Corynebacterium</taxon>
    </lineage>
</organism>
<sequence>MSTTRDLPRARGLDDEEAVAEAARRLAQTALAEDLLPGGDPTSAAIPAGHEASGVIAARSGGVVSGLEVVPAVLAAAAEEPVAGLLPGAGRLSWSPAAANGDELAAGAAVGTLSGPTAALLSVERTVLNALTHLSGVASYTHSWVARAADAASQAGVARPAIRDSRKTLPGLRLLEKRAVAHGGGSPHRFNLSDQAMVKDNHVAGAGGVVEALTRVRAAHPGLWCEVEVDSLSQLEEVLGHEPDQVLLDNFSPAEVARAVALRDEKAPGVPLEASGGIALETLAGFAATGVDSIAAGALTHSAPALDLGLDLG</sequence>
<evidence type="ECO:0000256" key="1">
    <source>
        <dbReference type="ARBA" id="ARBA00003237"/>
    </source>
</evidence>
<name>I7LCJ1_9CORY</name>
<dbReference type="GO" id="GO:0005737">
    <property type="term" value="C:cytoplasm"/>
    <property type="evidence" value="ECO:0007669"/>
    <property type="project" value="TreeGrafter"/>
</dbReference>
<evidence type="ECO:0000256" key="2">
    <source>
        <dbReference type="ARBA" id="ARBA00004893"/>
    </source>
</evidence>
<evidence type="ECO:0000256" key="3">
    <source>
        <dbReference type="ARBA" id="ARBA00009400"/>
    </source>
</evidence>
<proteinExistence type="inferred from homology"/>
<keyword evidence="7 11" id="KW-0328">Glycosyltransferase</keyword>
<evidence type="ECO:0000256" key="4">
    <source>
        <dbReference type="ARBA" id="ARBA00011944"/>
    </source>
</evidence>
<dbReference type="FunFam" id="3.20.20.70:FF:000030">
    <property type="entry name" value="Nicotinate-nucleotide pyrophosphorylase, carboxylating"/>
    <property type="match status" value="1"/>
</dbReference>
<keyword evidence="6" id="KW-0662">Pyridine nucleotide biosynthesis</keyword>
<dbReference type="EMBL" id="CAJZ01000189">
    <property type="protein sequence ID" value="CCI84004.1"/>
    <property type="molecule type" value="Genomic_DNA"/>
</dbReference>
<dbReference type="STRING" id="29321.AAV33_08585"/>
<evidence type="ECO:0000313" key="16">
    <source>
        <dbReference type="Proteomes" id="UP000006078"/>
    </source>
</evidence>
<comment type="pathway">
    <text evidence="2">Cofactor biosynthesis; NAD(+) biosynthesis; nicotinate D-ribonucleotide from quinolinate: step 1/1.</text>
</comment>
<dbReference type="Gene3D" id="3.90.1170.20">
    <property type="entry name" value="Quinolinate phosphoribosyl transferase, N-terminal domain"/>
    <property type="match status" value="1"/>
</dbReference>
<dbReference type="EMBL" id="AHAE01000082">
    <property type="protein sequence ID" value="EJZ81328.1"/>
    <property type="molecule type" value="Genomic_DNA"/>
</dbReference>
<dbReference type="PANTHER" id="PTHR32179:SF3">
    <property type="entry name" value="NICOTINATE-NUCLEOTIDE PYROPHOSPHORYLASE [CARBOXYLATING]"/>
    <property type="match status" value="1"/>
</dbReference>
<dbReference type="GO" id="GO:0009435">
    <property type="term" value="P:NAD+ biosynthetic process"/>
    <property type="evidence" value="ECO:0007669"/>
    <property type="project" value="UniProtKB-UniPathway"/>
</dbReference>
<dbReference type="RefSeq" id="WP_004601626.1">
    <property type="nucleotide sequence ID" value="NZ_HF541868.1"/>
</dbReference>
<comment type="caution">
    <text evidence="14">The sequence shown here is derived from an EMBL/GenBank/DDBJ whole genome shotgun (WGS) entry which is preliminary data.</text>
</comment>
<evidence type="ECO:0000256" key="10">
    <source>
        <dbReference type="ARBA" id="ARBA00047445"/>
    </source>
</evidence>
<dbReference type="PATRIC" id="fig|883169.3.peg.1674"/>
<dbReference type="InterPro" id="IPR013785">
    <property type="entry name" value="Aldolase_TIM"/>
</dbReference>
<evidence type="ECO:0000259" key="13">
    <source>
        <dbReference type="Pfam" id="PF02749"/>
    </source>
</evidence>
<evidence type="ECO:0000256" key="6">
    <source>
        <dbReference type="ARBA" id="ARBA00022642"/>
    </source>
</evidence>
<dbReference type="Proteomes" id="UP000011016">
    <property type="component" value="Unassembled WGS sequence"/>
</dbReference>
<dbReference type="Gene3D" id="3.20.20.70">
    <property type="entry name" value="Aldolase class I"/>
    <property type="match status" value="1"/>
</dbReference>
<feature type="domain" description="Quinolinate phosphoribosyl transferase N-terminal" evidence="13">
    <location>
        <begin position="43"/>
        <end position="135"/>
    </location>
</feature>
<dbReference type="InterPro" id="IPR004393">
    <property type="entry name" value="NadC"/>
</dbReference>
<evidence type="ECO:0000256" key="8">
    <source>
        <dbReference type="ARBA" id="ARBA00022679"/>
    </source>
</evidence>
<dbReference type="UniPathway" id="UPA00253">
    <property type="reaction ID" value="UER00331"/>
</dbReference>
<protein>
    <recommendedName>
        <fullName evidence="5">Nicotinate-nucleotide pyrophosphorylase [carboxylating]</fullName>
        <ecNumber evidence="4">2.4.2.19</ecNumber>
    </recommendedName>
    <alternativeName>
        <fullName evidence="9">Quinolinate phosphoribosyltransferase [decarboxylating]</fullName>
    </alternativeName>
</protein>
<comment type="function">
    <text evidence="1">Involved in the catabolism of quinolinic acid (QA).</text>
</comment>
<dbReference type="InterPro" id="IPR037128">
    <property type="entry name" value="Quinolinate_PRibosylTase_N_sf"/>
</dbReference>
<dbReference type="GO" id="GO:0034213">
    <property type="term" value="P:quinolinate catabolic process"/>
    <property type="evidence" value="ECO:0007669"/>
    <property type="project" value="TreeGrafter"/>
</dbReference>
<reference evidence="14 17" key="1">
    <citation type="journal article" date="2012" name="J. Bacteriol.">
        <title>Draft Genome Sequence of Turicella otitidis ATCC 51513, Isolated from Middle Ear Fluid from a Child with Otitis Media.</title>
        <authorList>
            <person name="Brinkrolf K."/>
            <person name="Schneider J."/>
            <person name="Knecht M."/>
            <person name="Ruckert C."/>
            <person name="Tauch A."/>
        </authorList>
    </citation>
    <scope>NUCLEOTIDE SEQUENCE [LARGE SCALE GENOMIC DNA]</scope>
    <source>
        <strain evidence="14 17">ATCC 51513</strain>
    </source>
</reference>
<dbReference type="InterPro" id="IPR002638">
    <property type="entry name" value="Quinolinate_PRibosylTrfase_C"/>
</dbReference>
<dbReference type="EC" id="2.4.2.19" evidence="4"/>
<evidence type="ECO:0000313" key="14">
    <source>
        <dbReference type="EMBL" id="CCI84004.1"/>
    </source>
</evidence>
<dbReference type="SUPFAM" id="SSF51690">
    <property type="entry name" value="Nicotinate/Quinolinate PRTase C-terminal domain-like"/>
    <property type="match status" value="1"/>
</dbReference>
<dbReference type="AlphaFoldDB" id="I7LCJ1"/>
<dbReference type="GO" id="GO:0004514">
    <property type="term" value="F:nicotinate-nucleotide diphosphorylase (carboxylating) activity"/>
    <property type="evidence" value="ECO:0007669"/>
    <property type="project" value="UniProtKB-EC"/>
</dbReference>
<evidence type="ECO:0000313" key="17">
    <source>
        <dbReference type="Proteomes" id="UP000011016"/>
    </source>
</evidence>
<evidence type="ECO:0000313" key="15">
    <source>
        <dbReference type="EMBL" id="EJZ81328.1"/>
    </source>
</evidence>
<gene>
    <name evidence="14" type="primary">nadC</name>
    <name evidence="14" type="ORF">BN46_1282</name>
    <name evidence="15" type="ORF">HMPREF9719_01736</name>
</gene>
<feature type="domain" description="Quinolinate phosphoribosyl transferase C-terminal" evidence="12">
    <location>
        <begin position="137"/>
        <end position="311"/>
    </location>
</feature>
<dbReference type="InterPro" id="IPR027277">
    <property type="entry name" value="NadC/ModD"/>
</dbReference>
<dbReference type="OrthoDB" id="9782546at2"/>
<dbReference type="eggNOG" id="COG0157">
    <property type="taxonomic scope" value="Bacteria"/>
</dbReference>
<dbReference type="NCBIfam" id="TIGR00078">
    <property type="entry name" value="nadC"/>
    <property type="match status" value="1"/>
</dbReference>
<keyword evidence="8 11" id="KW-0808">Transferase</keyword>
<comment type="similarity">
    <text evidence="3 11">Belongs to the NadC/ModD family.</text>
</comment>
<dbReference type="Pfam" id="PF02749">
    <property type="entry name" value="QRPTase_N"/>
    <property type="match status" value="1"/>
</dbReference>
<reference evidence="15 16" key="2">
    <citation type="submission" date="2012-08" db="EMBL/GenBank/DDBJ databases">
        <title>The Genome Sequence of Turicella otitidis ATCC 51513.</title>
        <authorList>
            <consortium name="The Broad Institute Genome Sequencing Platform"/>
            <person name="Earl A."/>
            <person name="Ward D."/>
            <person name="Feldgarden M."/>
            <person name="Gevers D."/>
            <person name="Huys G."/>
            <person name="Walker B."/>
            <person name="Young S.K."/>
            <person name="Zeng Q."/>
            <person name="Gargeya S."/>
            <person name="Fitzgerald M."/>
            <person name="Haas B."/>
            <person name="Abouelleil A."/>
            <person name="Alvarado L."/>
            <person name="Arachchi H.M."/>
            <person name="Berlin A.M."/>
            <person name="Chapman S.B."/>
            <person name="Goldberg J."/>
            <person name="Griggs A."/>
            <person name="Gujja S."/>
            <person name="Hansen M."/>
            <person name="Howarth C."/>
            <person name="Imamovic A."/>
            <person name="Larimer J."/>
            <person name="McCowen C."/>
            <person name="Montmayeur A."/>
            <person name="Murphy C."/>
            <person name="Neiman D."/>
            <person name="Pearson M."/>
            <person name="Priest M."/>
            <person name="Roberts A."/>
            <person name="Saif S."/>
            <person name="Shea T."/>
            <person name="Sisk P."/>
            <person name="Sykes S."/>
            <person name="Wortman J."/>
            <person name="Nusbaum C."/>
            <person name="Birren B."/>
        </authorList>
    </citation>
    <scope>NUCLEOTIDE SEQUENCE [LARGE SCALE GENOMIC DNA]</scope>
    <source>
        <strain evidence="15 16">ATCC 51513</strain>
    </source>
</reference>
<evidence type="ECO:0000256" key="5">
    <source>
        <dbReference type="ARBA" id="ARBA00020990"/>
    </source>
</evidence>
<dbReference type="SUPFAM" id="SSF54675">
    <property type="entry name" value="Nicotinate/Quinolinate PRTase N-terminal domain-like"/>
    <property type="match status" value="1"/>
</dbReference>
<evidence type="ECO:0000256" key="7">
    <source>
        <dbReference type="ARBA" id="ARBA00022676"/>
    </source>
</evidence>
<dbReference type="Proteomes" id="UP000006078">
    <property type="component" value="Unassembled WGS sequence"/>
</dbReference>